<feature type="transmembrane region" description="Helical" evidence="2">
    <location>
        <begin position="401"/>
        <end position="422"/>
    </location>
</feature>
<dbReference type="Proteomes" id="UP001596135">
    <property type="component" value="Unassembled WGS sequence"/>
</dbReference>
<feature type="transmembrane region" description="Helical" evidence="2">
    <location>
        <begin position="189"/>
        <end position="210"/>
    </location>
</feature>
<evidence type="ECO:0000256" key="1">
    <source>
        <dbReference type="SAM" id="MobiDB-lite"/>
    </source>
</evidence>
<accession>A0ABW1LJD1</accession>
<reference evidence="4" key="1">
    <citation type="journal article" date="2019" name="Int. J. Syst. Evol. Microbiol.">
        <title>The Global Catalogue of Microorganisms (GCM) 10K type strain sequencing project: providing services to taxonomists for standard genome sequencing and annotation.</title>
        <authorList>
            <consortium name="The Broad Institute Genomics Platform"/>
            <consortium name="The Broad Institute Genome Sequencing Center for Infectious Disease"/>
            <person name="Wu L."/>
            <person name="Ma J."/>
        </authorList>
    </citation>
    <scope>NUCLEOTIDE SEQUENCE [LARGE SCALE GENOMIC DNA]</scope>
    <source>
        <strain evidence="4">CCUG 54522</strain>
    </source>
</reference>
<evidence type="ECO:0000256" key="2">
    <source>
        <dbReference type="SAM" id="Phobius"/>
    </source>
</evidence>
<feature type="transmembrane region" description="Helical" evidence="2">
    <location>
        <begin position="31"/>
        <end position="50"/>
    </location>
</feature>
<keyword evidence="2" id="KW-0812">Transmembrane</keyword>
<feature type="transmembrane region" description="Helical" evidence="2">
    <location>
        <begin position="162"/>
        <end position="183"/>
    </location>
</feature>
<feature type="region of interest" description="Disordered" evidence="1">
    <location>
        <begin position="1"/>
        <end position="26"/>
    </location>
</feature>
<keyword evidence="2" id="KW-1133">Transmembrane helix</keyword>
<sequence>MTTLNTARPAPGRPTQATSAPGLDPRSRRRAAWATGLGLGSGAIVFYVLLLDFSTNLQRQANGLGFASNFFDIQAEALRHGHLWVPADQLGIEAFNVRGHSYMYYGIFPALLRMPVQVVTTDFDGKLSLISMGIAWIIFAVMLAKLFWLVRRSMGRPQELSRTEAVVAGLFLASITGGSVVAFDASLPWVYHEVYLWSMAAVVGSLYWILRVAREPSRSAIAWLFLFLAISALTRTTGGWATTIAAVGLAVWMLSGRLHPGRRRAALAVLAAALVPFLAAVTVNYIRFRHPFLFPLESQEWTQLNSHRREALEANGGSLVGFQFFPSSLANYFNPAGIRFTDYFPWISFPAEPAQGYGAVLDQSYRTGSVTAFMLFPLLLTLVSIPMLFRRLPSQEARAVRLIWVGALLVTAGVMLYGYVAYRYTSEFIPILVVGGCVGAQAVGGWAARWPRGGKVGVVGLALALTLFGAASNAATANYTTAITYRGAPLEHYVGHQVDLSGGTSGFARLVHADPGLPSGGSADDLWIRGDCDALYLNTGETSEPWVLVQERDTAVDIRIGSKPEPGRYPIMQSSADDGTTVSFEVIEDYLGGTQGRIDITNSGGSYAAQPFDLVPGTTVRVGARNLSEIGYSEISSEPGGFAGYLATTSWSDDWVMQHSFLELTPQSSDAEQAERGIVVTPATTLPLPLCQRVARAAGVDLPSD</sequence>
<keyword evidence="4" id="KW-1185">Reference proteome</keyword>
<feature type="transmembrane region" description="Helical" evidence="2">
    <location>
        <begin position="428"/>
        <end position="449"/>
    </location>
</feature>
<feature type="transmembrane region" description="Helical" evidence="2">
    <location>
        <begin position="370"/>
        <end position="389"/>
    </location>
</feature>
<feature type="transmembrane region" description="Helical" evidence="2">
    <location>
        <begin position="456"/>
        <end position="475"/>
    </location>
</feature>
<gene>
    <name evidence="3" type="ORF">ACFPYL_11350</name>
</gene>
<name>A0ABW1LJD1_9ACTN</name>
<organism evidence="3 4">
    <name type="scientific">Nocardioides hankookensis</name>
    <dbReference type="NCBI Taxonomy" id="443157"/>
    <lineage>
        <taxon>Bacteria</taxon>
        <taxon>Bacillati</taxon>
        <taxon>Actinomycetota</taxon>
        <taxon>Actinomycetes</taxon>
        <taxon>Propionibacteriales</taxon>
        <taxon>Nocardioidaceae</taxon>
        <taxon>Nocardioides</taxon>
    </lineage>
</organism>
<dbReference type="RefSeq" id="WP_379153934.1">
    <property type="nucleotide sequence ID" value="NZ_JBHSRJ010000004.1"/>
</dbReference>
<protein>
    <recommendedName>
        <fullName evidence="5">Glycosyltransferase RgtA/B/C/D-like domain-containing protein</fullName>
    </recommendedName>
</protein>
<feature type="transmembrane region" description="Helical" evidence="2">
    <location>
        <begin position="129"/>
        <end position="150"/>
    </location>
</feature>
<feature type="transmembrane region" description="Helical" evidence="2">
    <location>
        <begin position="240"/>
        <end position="258"/>
    </location>
</feature>
<feature type="transmembrane region" description="Helical" evidence="2">
    <location>
        <begin position="217"/>
        <end position="234"/>
    </location>
</feature>
<comment type="caution">
    <text evidence="3">The sequence shown here is derived from an EMBL/GenBank/DDBJ whole genome shotgun (WGS) entry which is preliminary data.</text>
</comment>
<proteinExistence type="predicted"/>
<dbReference type="EMBL" id="JBHSRJ010000004">
    <property type="protein sequence ID" value="MFC6043676.1"/>
    <property type="molecule type" value="Genomic_DNA"/>
</dbReference>
<feature type="transmembrane region" description="Helical" evidence="2">
    <location>
        <begin position="265"/>
        <end position="286"/>
    </location>
</feature>
<keyword evidence="2" id="KW-0472">Membrane</keyword>
<evidence type="ECO:0000313" key="3">
    <source>
        <dbReference type="EMBL" id="MFC6043676.1"/>
    </source>
</evidence>
<evidence type="ECO:0000313" key="4">
    <source>
        <dbReference type="Proteomes" id="UP001596135"/>
    </source>
</evidence>
<evidence type="ECO:0008006" key="5">
    <source>
        <dbReference type="Google" id="ProtNLM"/>
    </source>
</evidence>